<evidence type="ECO:0000256" key="1">
    <source>
        <dbReference type="ARBA" id="ARBA00001947"/>
    </source>
</evidence>
<keyword evidence="4" id="KW-1003">Cell membrane</keyword>
<keyword evidence="12 13" id="KW-0472">Membrane</keyword>
<comment type="cofactor">
    <cofactor evidence="1">
        <name>Zn(2+)</name>
        <dbReference type="ChEBI" id="CHEBI:29105"/>
    </cofactor>
</comment>
<evidence type="ECO:0000256" key="3">
    <source>
        <dbReference type="ARBA" id="ARBA00007931"/>
    </source>
</evidence>
<dbReference type="PANTHER" id="PTHR35864">
    <property type="entry name" value="ZINC METALLOPROTEASE MJ0611-RELATED"/>
    <property type="match status" value="1"/>
</dbReference>
<feature type="domain" description="Peptidase M50" evidence="14">
    <location>
        <begin position="117"/>
        <end position="179"/>
    </location>
</feature>
<evidence type="ECO:0000256" key="9">
    <source>
        <dbReference type="ARBA" id="ARBA00022833"/>
    </source>
</evidence>
<dbReference type="GO" id="GO:0008237">
    <property type="term" value="F:metallopeptidase activity"/>
    <property type="evidence" value="ECO:0007669"/>
    <property type="project" value="UniProtKB-KW"/>
</dbReference>
<evidence type="ECO:0000313" key="16">
    <source>
        <dbReference type="Proteomes" id="UP000215383"/>
    </source>
</evidence>
<evidence type="ECO:0000256" key="7">
    <source>
        <dbReference type="ARBA" id="ARBA00022723"/>
    </source>
</evidence>
<feature type="transmembrane region" description="Helical" evidence="13">
    <location>
        <begin position="123"/>
        <end position="142"/>
    </location>
</feature>
<comment type="subcellular location">
    <subcellularLocation>
        <location evidence="2">Cell membrane</location>
        <topology evidence="2">Multi-pass membrane protein</topology>
    </subcellularLocation>
</comment>
<feature type="transmembrane region" description="Helical" evidence="13">
    <location>
        <begin position="168"/>
        <end position="189"/>
    </location>
</feature>
<keyword evidence="5 15" id="KW-0645">Protease</keyword>
<keyword evidence="6 13" id="KW-0812">Transmembrane</keyword>
<protein>
    <submittedName>
        <fullName evidence="15">Zn-dependent proteases</fullName>
    </submittedName>
</protein>
<dbReference type="EMBL" id="LT906446">
    <property type="protein sequence ID" value="SNU96884.1"/>
    <property type="molecule type" value="Genomic_DNA"/>
</dbReference>
<dbReference type="Pfam" id="PF02163">
    <property type="entry name" value="Peptidase_M50"/>
    <property type="match status" value="1"/>
</dbReference>
<dbReference type="GeneID" id="78506688"/>
<keyword evidence="11" id="KW-0482">Metalloprotease</keyword>
<evidence type="ECO:0000256" key="6">
    <source>
        <dbReference type="ARBA" id="ARBA00022692"/>
    </source>
</evidence>
<evidence type="ECO:0000256" key="5">
    <source>
        <dbReference type="ARBA" id="ARBA00022670"/>
    </source>
</evidence>
<dbReference type="InterPro" id="IPR052348">
    <property type="entry name" value="Metallopeptidase_M50B"/>
</dbReference>
<comment type="similarity">
    <text evidence="3">Belongs to the peptidase M50B family.</text>
</comment>
<dbReference type="PANTHER" id="PTHR35864:SF1">
    <property type="entry name" value="ZINC METALLOPROTEASE YWHC-RELATED"/>
    <property type="match status" value="1"/>
</dbReference>
<evidence type="ECO:0000256" key="13">
    <source>
        <dbReference type="SAM" id="Phobius"/>
    </source>
</evidence>
<evidence type="ECO:0000256" key="12">
    <source>
        <dbReference type="ARBA" id="ARBA00023136"/>
    </source>
</evidence>
<keyword evidence="7" id="KW-0479">Metal-binding</keyword>
<dbReference type="RefSeq" id="WP_027889700.1">
    <property type="nucleotide sequence ID" value="NZ_LT906446.1"/>
</dbReference>
<feature type="transmembrane region" description="Helical" evidence="13">
    <location>
        <begin position="88"/>
        <end position="111"/>
    </location>
</feature>
<organism evidence="15 16">
    <name type="scientific">Megamonas hypermegale</name>
    <dbReference type="NCBI Taxonomy" id="158847"/>
    <lineage>
        <taxon>Bacteria</taxon>
        <taxon>Bacillati</taxon>
        <taxon>Bacillota</taxon>
        <taxon>Negativicutes</taxon>
        <taxon>Selenomonadales</taxon>
        <taxon>Selenomonadaceae</taxon>
        <taxon>Megamonas</taxon>
    </lineage>
</organism>
<evidence type="ECO:0000256" key="4">
    <source>
        <dbReference type="ARBA" id="ARBA00022475"/>
    </source>
</evidence>
<accession>A0A239TJ23</accession>
<feature type="transmembrane region" description="Helical" evidence="13">
    <location>
        <begin position="49"/>
        <end position="68"/>
    </location>
</feature>
<evidence type="ECO:0000256" key="2">
    <source>
        <dbReference type="ARBA" id="ARBA00004651"/>
    </source>
</evidence>
<reference evidence="15 16" key="1">
    <citation type="submission" date="2017-06" db="EMBL/GenBank/DDBJ databases">
        <authorList>
            <consortium name="Pathogen Informatics"/>
        </authorList>
    </citation>
    <scope>NUCLEOTIDE SEQUENCE [LARGE SCALE GENOMIC DNA]</scope>
    <source>
        <strain evidence="15 16">NCTC10570</strain>
    </source>
</reference>
<dbReference type="Proteomes" id="UP000215383">
    <property type="component" value="Chromosome 1"/>
</dbReference>
<evidence type="ECO:0000259" key="14">
    <source>
        <dbReference type="Pfam" id="PF02163"/>
    </source>
</evidence>
<keyword evidence="8" id="KW-0378">Hydrolase</keyword>
<gene>
    <name evidence="15" type="ORF">SAMEA4364220_00660</name>
</gene>
<evidence type="ECO:0000256" key="11">
    <source>
        <dbReference type="ARBA" id="ARBA00023049"/>
    </source>
</evidence>
<dbReference type="GO" id="GO:0006508">
    <property type="term" value="P:proteolysis"/>
    <property type="evidence" value="ECO:0007669"/>
    <property type="project" value="UniProtKB-KW"/>
</dbReference>
<dbReference type="CDD" id="cd06158">
    <property type="entry name" value="S2P-M50_like_1"/>
    <property type="match status" value="1"/>
</dbReference>
<evidence type="ECO:0000256" key="8">
    <source>
        <dbReference type="ARBA" id="ARBA00022801"/>
    </source>
</evidence>
<evidence type="ECO:0000313" key="15">
    <source>
        <dbReference type="EMBL" id="SNU96884.1"/>
    </source>
</evidence>
<keyword evidence="16" id="KW-1185">Reference proteome</keyword>
<evidence type="ECO:0000256" key="10">
    <source>
        <dbReference type="ARBA" id="ARBA00022989"/>
    </source>
</evidence>
<dbReference type="InterPro" id="IPR044537">
    <property type="entry name" value="Rip2-like"/>
</dbReference>
<dbReference type="InterPro" id="IPR008915">
    <property type="entry name" value="Peptidase_M50"/>
</dbReference>
<keyword evidence="9" id="KW-0862">Zinc</keyword>
<dbReference type="GO" id="GO:0005886">
    <property type="term" value="C:plasma membrane"/>
    <property type="evidence" value="ECO:0007669"/>
    <property type="project" value="UniProtKB-SubCell"/>
</dbReference>
<name>A0A239TJ23_9FIRM</name>
<dbReference type="eggNOG" id="COG1994">
    <property type="taxonomic scope" value="Bacteria"/>
</dbReference>
<dbReference type="GO" id="GO:0046872">
    <property type="term" value="F:metal ion binding"/>
    <property type="evidence" value="ECO:0007669"/>
    <property type="project" value="UniProtKB-KW"/>
</dbReference>
<sequence length="208" mass="23020">MFGFGPDMIYAIPGLLIAMTVHEWAHAKVADNLGDYTPRMQGRLTLNPISHIDPIGLIMLFFAQIGWAKPVPINPNNFSNYRNGMMQVSLAGPLSNLIVALVATVLFALTFKYNMSAHWLTAILQLIIIYNVNFAIFNLVPIPPLDGSKVLLSLLPGEMAYKYETSIIARYSFILLILLVFTGILGFIIRPISGLIISFLNIIVSLIV</sequence>
<keyword evidence="10 13" id="KW-1133">Transmembrane helix</keyword>
<dbReference type="AlphaFoldDB" id="A0A239TJ23"/>
<proteinExistence type="inferred from homology"/>